<dbReference type="AlphaFoldDB" id="A0A380LMG9"/>
<name>A0A380LMG9_9FIRM</name>
<evidence type="ECO:0000313" key="3">
    <source>
        <dbReference type="Proteomes" id="UP000255523"/>
    </source>
</evidence>
<proteinExistence type="predicted"/>
<dbReference type="InterPro" id="IPR057238">
    <property type="entry name" value="DUF7916"/>
</dbReference>
<accession>A0A380LMG9</accession>
<dbReference type="RefSeq" id="WP_244910591.1">
    <property type="nucleotide sequence ID" value="NZ_UHFX01000003.1"/>
</dbReference>
<feature type="domain" description="DUF7916" evidence="1">
    <location>
        <begin position="5"/>
        <end position="37"/>
    </location>
</feature>
<organism evidence="2 3">
    <name type="scientific">Faecalicoccus pleomorphus</name>
    <dbReference type="NCBI Taxonomy" id="1323"/>
    <lineage>
        <taxon>Bacteria</taxon>
        <taxon>Bacillati</taxon>
        <taxon>Bacillota</taxon>
        <taxon>Erysipelotrichia</taxon>
        <taxon>Erysipelotrichales</taxon>
        <taxon>Erysipelotrichaceae</taxon>
        <taxon>Faecalicoccus</taxon>
    </lineage>
</organism>
<protein>
    <recommendedName>
        <fullName evidence="1">DUF7916 domain-containing protein</fullName>
    </recommendedName>
</protein>
<dbReference type="Proteomes" id="UP000255523">
    <property type="component" value="Unassembled WGS sequence"/>
</dbReference>
<dbReference type="GeneID" id="77463077"/>
<dbReference type="EMBL" id="UHFX01000003">
    <property type="protein sequence ID" value="SUO04969.1"/>
    <property type="molecule type" value="Genomic_DNA"/>
</dbReference>
<dbReference type="Pfam" id="PF25509">
    <property type="entry name" value="DUF7916"/>
    <property type="match status" value="1"/>
</dbReference>
<evidence type="ECO:0000259" key="1">
    <source>
        <dbReference type="Pfam" id="PF25509"/>
    </source>
</evidence>
<gene>
    <name evidence="2" type="ORF">NCTC11087_01901</name>
</gene>
<keyword evidence="3" id="KW-1185">Reference proteome</keyword>
<reference evidence="2 3" key="1">
    <citation type="submission" date="2018-06" db="EMBL/GenBank/DDBJ databases">
        <authorList>
            <consortium name="Pathogen Informatics"/>
            <person name="Doyle S."/>
        </authorList>
    </citation>
    <scope>NUCLEOTIDE SEQUENCE [LARGE SCALE GENOMIC DNA]</scope>
    <source>
        <strain evidence="2 3">NCTC11087</strain>
    </source>
</reference>
<evidence type="ECO:0000313" key="2">
    <source>
        <dbReference type="EMBL" id="SUO04969.1"/>
    </source>
</evidence>
<sequence>MKRLLDCDTSDLRQMNKEQILQTLQASEGRVIVQEISFFIRIDSCWSRSVMPKWPALLALI</sequence>